<dbReference type="SMART" id="SM01359">
    <property type="entry name" value="A2M_N_2"/>
    <property type="match status" value="1"/>
</dbReference>
<dbReference type="InterPro" id="IPR050473">
    <property type="entry name" value="A2M/Complement_sys"/>
</dbReference>
<dbReference type="InterPro" id="IPR011625">
    <property type="entry name" value="A2M_N_BRD"/>
</dbReference>
<name>A0A665W1A7_ECHNA</name>
<dbReference type="InterPro" id="IPR040839">
    <property type="entry name" value="MG4"/>
</dbReference>
<dbReference type="Pfam" id="PF17791">
    <property type="entry name" value="MG3"/>
    <property type="match status" value="1"/>
</dbReference>
<dbReference type="Gene3D" id="2.60.40.1940">
    <property type="match status" value="1"/>
</dbReference>
<dbReference type="PANTHER" id="PTHR11412">
    <property type="entry name" value="MACROGLOBULIN / COMPLEMENT"/>
    <property type="match status" value="1"/>
</dbReference>
<dbReference type="Pfam" id="PF17789">
    <property type="entry name" value="MG4"/>
    <property type="match status" value="1"/>
</dbReference>
<dbReference type="Gene3D" id="2.40.50.120">
    <property type="match status" value="1"/>
</dbReference>
<dbReference type="InterPro" id="IPR018933">
    <property type="entry name" value="Netrin_module_non-TIMP"/>
</dbReference>
<dbReference type="OMA" id="EFECKEY"/>
<dbReference type="GO" id="GO:0004866">
    <property type="term" value="F:endopeptidase inhibitor activity"/>
    <property type="evidence" value="ECO:0007669"/>
    <property type="project" value="InterPro"/>
</dbReference>
<dbReference type="InterPro" id="IPR036595">
    <property type="entry name" value="A-macroglobulin_rcpt-bd_sf"/>
</dbReference>
<dbReference type="Gene3D" id="2.60.40.10">
    <property type="entry name" value="Immunoglobulins"/>
    <property type="match status" value="2"/>
</dbReference>
<dbReference type="Gene3D" id="2.60.40.1930">
    <property type="match status" value="3"/>
</dbReference>
<dbReference type="InterPro" id="IPR009048">
    <property type="entry name" value="A-macroglobulin_rcpt-bd"/>
</dbReference>
<gene>
    <name evidence="6" type="primary">LOC115060017</name>
</gene>
<reference evidence="6" key="3">
    <citation type="submission" date="2025-09" db="UniProtKB">
        <authorList>
            <consortium name="Ensembl"/>
        </authorList>
    </citation>
    <scope>IDENTIFICATION</scope>
</reference>
<accession>A0A665W1A7</accession>
<keyword evidence="7" id="KW-1185">Reference proteome</keyword>
<dbReference type="FunFam" id="2.40.50.120:FF:000013">
    <property type="entry name" value="Complement C3"/>
    <property type="match status" value="1"/>
</dbReference>
<dbReference type="SUPFAM" id="SSF49410">
    <property type="entry name" value="Alpha-macroglobulin receptor domain"/>
    <property type="match status" value="1"/>
</dbReference>
<evidence type="ECO:0000256" key="4">
    <source>
        <dbReference type="SAM" id="MobiDB-lite"/>
    </source>
</evidence>
<dbReference type="PROSITE" id="PS50189">
    <property type="entry name" value="NTR"/>
    <property type="match status" value="1"/>
</dbReference>
<dbReference type="Gene3D" id="2.20.130.20">
    <property type="match status" value="1"/>
</dbReference>
<comment type="subcellular location">
    <subcellularLocation>
        <location evidence="1">Secreted</location>
    </subcellularLocation>
</comment>
<evidence type="ECO:0000259" key="5">
    <source>
        <dbReference type="PROSITE" id="PS50189"/>
    </source>
</evidence>
<sequence>GEPQLKWTLVFLRGEGMQVMSAPNLFRVGTAENVFVECQDCSGADQIVRISVMTHLNTMLASTTVTLTSASNFQGFGQITIPAENFKKDPDVKQYVNLQAQFPDRMLEKVVLVSFQSGYIFIQTDKTIYTPNSRVLFRLFAVTPSMMALPNDHLAGINPCTEAANSDNLKQVSLHIFQTVCVCSPGLWKVVTKFCSNPQMSFSADFQVKEYVLPTFKVKLTPTNSFLYMDSPQLTINIKATYLFGREVEGTAYVVFGVVYQGQKRDIPSSIQRVQVKNGNGMAQLTRQHIAETFPNINSLLGSSTYAVVSVLTEDGDEMVTAELSGMLITNSPYKIRFRKTPEYFKPGMFSHCFWRQVEVVNPDETPAQGVEVVVNPGAIQSQTAVNGRAGISINVGSTASRLTISARTNSPGIPQGRQAVATMQALRHATRSNNNIHISVNEKEAQLGAHMKIHFIFTGDSNSVNHLTYLILSRGQLVKYGSYTKSQEVLISTIILVTKEMMPSFRIIAYYHTNDNEVISDSVWVDVEDSCMGSLNLELLTPASLIKPRGTFTVKITGDPGASVGLLAVDKGTEVLGNKNLLTQKKIWDIVEKLDTGCTPGGGQNSMGVFYDAGLLFVSSAGSETPHRKDSRCPSSTRRKRESTTQDGTISSSEFDMDEVVSRTAFPESWLWSMIQFPPCPSFLPNCESTSLEKHFNLKDSITSWQLIGISLSRTSGICVSRPLEVIVRKEFFIDLKLPYAAVQGEQLNIKAVVHNLRSEPAIVHVNFAEDMNFCSFAFRRGAYSQEVKVGPYATQSVNFVIIPMKVGQFEVEVKATVRDSSLNDGIRKTLLVKVREKACGVQEETVKSEIPLTDVVPNSPMSTVFYLHGEEQMKLTDIVSGESMGNQWATLQPTGPGDNNMIIVTMPVIATVYLDKTNQWETVGFHKRKAAIQHIKTGYENMLSFRKNDGSFGSFSAFPSSTWLTAYFAKVFSMASPLLPISTDSVCEAIKFLILTTQQPDGMFKEVGRLVHLEMTVSGLVSGSDSDASMTAFCLIAMQESRKMCLETVYSLPSSINKAVTYLEKRLPSLTNPCAVAITSYALANENKLNQATLFAFSSADLTHWPSPQGHPFTLEATAYALLALVKAKAFEKAIPIVKWIKQQQHINGGYGSTQATMMVYQALAEYWVSASEDAFLLNVDISLPGRLAPYKFYFTKDNAHLTQTSQVRANMNTHTHTMSKHSMISTYYALPNEVEISCTRFDLSVQIIPGNFFILCLYVYKDTQHDSTMSVLDINLPPGFTANSNDLDLLSRQKDCSISKYQRDTVLSGSVIIYLDKVSHTQSEELTFRIHQTLKVGALQPAAVSVYEYYDQTHCVKFYHPERRDGELLMLCAKFDCRCAEESCGVQKKGKVDNEQRMAKSCERTINFAYKVKLESSIGDISTNQNIMRVLDVIKEGSVDVYLQGKTRVFLSPPHCRESLDLRPGSDYLIMGASRDIQRGNTRDTYQYVLGETTWIEYWPTEEECQIDKYRFACLGLADMLEQHMLFGCVN</sequence>
<dbReference type="SMART" id="SM01361">
    <property type="entry name" value="A2M_recep"/>
    <property type="match status" value="1"/>
</dbReference>
<evidence type="ECO:0000256" key="1">
    <source>
        <dbReference type="ARBA" id="ARBA00004613"/>
    </source>
</evidence>
<dbReference type="Pfam" id="PF00207">
    <property type="entry name" value="A2M"/>
    <property type="match status" value="1"/>
</dbReference>
<dbReference type="InterPro" id="IPR041555">
    <property type="entry name" value="MG3"/>
</dbReference>
<evidence type="ECO:0000313" key="6">
    <source>
        <dbReference type="Ensembl" id="ENSENLP00000037563.1"/>
    </source>
</evidence>
<feature type="domain" description="NTR" evidence="5">
    <location>
        <begin position="1387"/>
        <end position="1532"/>
    </location>
</feature>
<dbReference type="Proteomes" id="UP000472264">
    <property type="component" value="Chromosome 1"/>
</dbReference>
<evidence type="ECO:0000313" key="7">
    <source>
        <dbReference type="Proteomes" id="UP000472264"/>
    </source>
</evidence>
<dbReference type="InterPro" id="IPR008993">
    <property type="entry name" value="TIMP-like_OB-fold"/>
</dbReference>
<dbReference type="SUPFAM" id="SSF48239">
    <property type="entry name" value="Terpenoid cyclases/Protein prenyltransferases"/>
    <property type="match status" value="1"/>
</dbReference>
<dbReference type="Pfam" id="PF07677">
    <property type="entry name" value="A2M_recep"/>
    <property type="match status" value="1"/>
</dbReference>
<dbReference type="SMART" id="SM01360">
    <property type="entry name" value="A2M"/>
    <property type="match status" value="1"/>
</dbReference>
<dbReference type="SMART" id="SM00643">
    <property type="entry name" value="C345C"/>
    <property type="match status" value="1"/>
</dbReference>
<dbReference type="Pfam" id="PF07703">
    <property type="entry name" value="A2M_BRD"/>
    <property type="match status" value="1"/>
</dbReference>
<reference evidence="6" key="2">
    <citation type="submission" date="2025-08" db="UniProtKB">
        <authorList>
            <consortium name="Ensembl"/>
        </authorList>
    </citation>
    <scope>IDENTIFICATION</scope>
</reference>
<evidence type="ECO:0000256" key="2">
    <source>
        <dbReference type="ARBA" id="ARBA00022525"/>
    </source>
</evidence>
<dbReference type="InterPro" id="IPR001134">
    <property type="entry name" value="Netrin_domain"/>
</dbReference>
<reference evidence="6" key="1">
    <citation type="submission" date="2021-04" db="EMBL/GenBank/DDBJ databases">
        <authorList>
            <consortium name="Wellcome Sanger Institute Data Sharing"/>
        </authorList>
    </citation>
    <scope>NUCLEOTIDE SEQUENCE [LARGE SCALE GENOMIC DNA]</scope>
</reference>
<dbReference type="Pfam" id="PF01759">
    <property type="entry name" value="NTR"/>
    <property type="match status" value="1"/>
</dbReference>
<dbReference type="SUPFAM" id="SSF50242">
    <property type="entry name" value="TIMP-like"/>
    <property type="match status" value="1"/>
</dbReference>
<dbReference type="Ensembl" id="ENSENLT00000038576.1">
    <property type="protein sequence ID" value="ENSENLP00000037563.1"/>
    <property type="gene ID" value="ENSENLG00000016265.1"/>
</dbReference>
<keyword evidence="3" id="KW-1015">Disulfide bond</keyword>
<dbReference type="Pfam" id="PF07678">
    <property type="entry name" value="TED_complement"/>
    <property type="match status" value="1"/>
</dbReference>
<dbReference type="Gene3D" id="1.50.10.20">
    <property type="match status" value="1"/>
</dbReference>
<dbReference type="GO" id="GO:0005615">
    <property type="term" value="C:extracellular space"/>
    <property type="evidence" value="ECO:0007669"/>
    <property type="project" value="InterPro"/>
</dbReference>
<dbReference type="FunFam" id="2.60.40.1940:FF:000001">
    <property type="entry name" value="Complement component C3"/>
    <property type="match status" value="1"/>
</dbReference>
<keyword evidence="2" id="KW-0964">Secreted</keyword>
<feature type="region of interest" description="Disordered" evidence="4">
    <location>
        <begin position="623"/>
        <end position="651"/>
    </location>
</feature>
<dbReference type="InterPro" id="IPR013783">
    <property type="entry name" value="Ig-like_fold"/>
</dbReference>
<dbReference type="CDD" id="cd02896">
    <property type="entry name" value="complement_C3_C4_C5"/>
    <property type="match status" value="1"/>
</dbReference>
<dbReference type="Gene3D" id="6.20.50.160">
    <property type="match status" value="1"/>
</dbReference>
<dbReference type="Pfam" id="PF17790">
    <property type="entry name" value="MG1"/>
    <property type="match status" value="1"/>
</dbReference>
<dbReference type="InParanoid" id="A0A665W1A7"/>
<dbReference type="InterPro" id="IPR008930">
    <property type="entry name" value="Terpenoid_cyclase/PrenylTrfase"/>
</dbReference>
<evidence type="ECO:0000256" key="3">
    <source>
        <dbReference type="ARBA" id="ARBA00023157"/>
    </source>
</evidence>
<dbReference type="PANTHER" id="PTHR11412:SF81">
    <property type="entry name" value="COMPLEMENT C3"/>
    <property type="match status" value="1"/>
</dbReference>
<dbReference type="InterPro" id="IPR011626">
    <property type="entry name" value="Alpha-macroglobulin_TED"/>
</dbReference>
<dbReference type="InterPro" id="IPR041425">
    <property type="entry name" value="C3/4/5_MG1"/>
</dbReference>
<proteinExistence type="predicted"/>
<dbReference type="InterPro" id="IPR001599">
    <property type="entry name" value="Macroglobln_a2"/>
</dbReference>
<dbReference type="Gene3D" id="2.60.120.1540">
    <property type="match status" value="1"/>
</dbReference>
<organism evidence="6 7">
    <name type="scientific">Echeneis naucrates</name>
    <name type="common">Live sharksucker</name>
    <dbReference type="NCBI Taxonomy" id="173247"/>
    <lineage>
        <taxon>Eukaryota</taxon>
        <taxon>Metazoa</taxon>
        <taxon>Chordata</taxon>
        <taxon>Craniata</taxon>
        <taxon>Vertebrata</taxon>
        <taxon>Euteleostomi</taxon>
        <taxon>Actinopterygii</taxon>
        <taxon>Neopterygii</taxon>
        <taxon>Teleostei</taxon>
        <taxon>Neoteleostei</taxon>
        <taxon>Acanthomorphata</taxon>
        <taxon>Carangaria</taxon>
        <taxon>Carangiformes</taxon>
        <taxon>Echeneidae</taxon>
        <taxon>Echeneis</taxon>
    </lineage>
</organism>
<dbReference type="Gene3D" id="2.60.40.690">
    <property type="entry name" value="Alpha-macroglobulin, receptor-binding domain"/>
    <property type="match status" value="1"/>
</dbReference>
<protein>
    <recommendedName>
        <fullName evidence="5">NTR domain-containing protein</fullName>
    </recommendedName>
</protein>